<dbReference type="Pfam" id="PF07992">
    <property type="entry name" value="Pyr_redox_2"/>
    <property type="match status" value="1"/>
</dbReference>
<feature type="binding site" evidence="5">
    <location>
        <position position="301"/>
    </location>
    <ligand>
        <name>FAD</name>
        <dbReference type="ChEBI" id="CHEBI:57692"/>
    </ligand>
</feature>
<evidence type="ECO:0000256" key="2">
    <source>
        <dbReference type="ARBA" id="ARBA00022630"/>
    </source>
</evidence>
<feature type="domain" description="Pyridine nucleotide-disulphide oxidoreductase dimerisation" evidence="7">
    <location>
        <begin position="349"/>
        <end position="456"/>
    </location>
</feature>
<keyword evidence="2" id="KW-0285">Flavoprotein</keyword>
<evidence type="ECO:0008006" key="14">
    <source>
        <dbReference type="Google" id="ProtNLM"/>
    </source>
</evidence>
<gene>
    <name evidence="10" type="ORF">GPM918_LOCUS14578</name>
    <name evidence="9" type="ORF">OVA965_LOCUS12780</name>
    <name evidence="12" type="ORF">SRO942_LOCUS14580</name>
    <name evidence="11" type="ORF">TMI583_LOCUS12783</name>
</gene>
<dbReference type="Proteomes" id="UP000663829">
    <property type="component" value="Unassembled WGS sequence"/>
</dbReference>
<dbReference type="OrthoDB" id="361797at2759"/>
<evidence type="ECO:0000313" key="12">
    <source>
        <dbReference type="EMBL" id="CAF3788630.1"/>
    </source>
</evidence>
<dbReference type="Pfam" id="PF02852">
    <property type="entry name" value="Pyr_redox_dim"/>
    <property type="match status" value="1"/>
</dbReference>
<evidence type="ECO:0000256" key="1">
    <source>
        <dbReference type="ARBA" id="ARBA00007532"/>
    </source>
</evidence>
<keyword evidence="3 5" id="KW-0274">FAD</keyword>
<dbReference type="InterPro" id="IPR016156">
    <property type="entry name" value="FAD/NAD-linked_Rdtase_dimer_sf"/>
</dbReference>
<dbReference type="Gene3D" id="3.30.390.30">
    <property type="match status" value="1"/>
</dbReference>
<dbReference type="GO" id="GO:0050660">
    <property type="term" value="F:flavin adenine dinucleotide binding"/>
    <property type="evidence" value="ECO:0007669"/>
    <property type="project" value="TreeGrafter"/>
</dbReference>
<feature type="disulfide bond" description="Redox-active" evidence="6">
    <location>
        <begin position="34"/>
        <end position="39"/>
    </location>
</feature>
<feature type="domain" description="FAD/NAD(P)-binding" evidence="8">
    <location>
        <begin position="1"/>
        <end position="311"/>
    </location>
</feature>
<dbReference type="PIRSF" id="PIRSF000350">
    <property type="entry name" value="Mercury_reductase_MerA"/>
    <property type="match status" value="1"/>
</dbReference>
<dbReference type="Proteomes" id="UP000677228">
    <property type="component" value="Unassembled WGS sequence"/>
</dbReference>
<reference evidence="10" key="1">
    <citation type="submission" date="2021-02" db="EMBL/GenBank/DDBJ databases">
        <authorList>
            <person name="Nowell W R."/>
        </authorList>
    </citation>
    <scope>NUCLEOTIDE SEQUENCE</scope>
</reference>
<dbReference type="SUPFAM" id="SSF55424">
    <property type="entry name" value="FAD/NAD-linked reductases, dimerisation (C-terminal) domain"/>
    <property type="match status" value="1"/>
</dbReference>
<dbReference type="EMBL" id="CAJOBC010003534">
    <property type="protein sequence ID" value="CAF3788630.1"/>
    <property type="molecule type" value="Genomic_DNA"/>
</dbReference>
<dbReference type="Gene3D" id="3.50.50.60">
    <property type="entry name" value="FAD/NAD(P)-binding domain"/>
    <property type="match status" value="2"/>
</dbReference>
<feature type="binding site" evidence="5">
    <location>
        <position position="196"/>
    </location>
    <ligand>
        <name>NAD(+)</name>
        <dbReference type="ChEBI" id="CHEBI:57540"/>
    </ligand>
</feature>
<dbReference type="PANTHER" id="PTHR43014">
    <property type="entry name" value="MERCURIC REDUCTASE"/>
    <property type="match status" value="1"/>
</dbReference>
<name>A0A814HWM9_9BILA</name>
<organism evidence="10 13">
    <name type="scientific">Didymodactylos carnosus</name>
    <dbReference type="NCBI Taxonomy" id="1234261"/>
    <lineage>
        <taxon>Eukaryota</taxon>
        <taxon>Metazoa</taxon>
        <taxon>Spiralia</taxon>
        <taxon>Gnathifera</taxon>
        <taxon>Rotifera</taxon>
        <taxon>Eurotatoria</taxon>
        <taxon>Bdelloidea</taxon>
        <taxon>Philodinida</taxon>
        <taxon>Philodinidae</taxon>
        <taxon>Didymodactylos</taxon>
    </lineage>
</organism>
<protein>
    <recommendedName>
        <fullName evidence="14">Pyridine nucleotide-disulfide oxidoreductase</fullName>
    </recommendedName>
</protein>
<dbReference type="InterPro" id="IPR001100">
    <property type="entry name" value="Pyr_nuc-diS_OxRdtase"/>
</dbReference>
<evidence type="ECO:0000313" key="11">
    <source>
        <dbReference type="EMBL" id="CAF3736532.1"/>
    </source>
</evidence>
<keyword evidence="13" id="KW-1185">Reference proteome</keyword>
<evidence type="ECO:0000256" key="6">
    <source>
        <dbReference type="PIRSR" id="PIRSR000350-4"/>
    </source>
</evidence>
<keyword evidence="5" id="KW-0547">Nucleotide-binding</keyword>
<evidence type="ECO:0000256" key="3">
    <source>
        <dbReference type="ARBA" id="ARBA00022827"/>
    </source>
</evidence>
<comment type="caution">
    <text evidence="10">The sequence shown here is derived from an EMBL/GenBank/DDBJ whole genome shotgun (WGS) entry which is preliminary data.</text>
</comment>
<dbReference type="GO" id="GO:0003955">
    <property type="term" value="F:NAD(P)H dehydrogenase (quinone) activity"/>
    <property type="evidence" value="ECO:0007669"/>
    <property type="project" value="TreeGrafter"/>
</dbReference>
<evidence type="ECO:0000313" key="9">
    <source>
        <dbReference type="EMBL" id="CAF0964521.1"/>
    </source>
</evidence>
<sequence length="462" mass="52364">GFGKGGKTLAVFLAKQAQSVAMIEKSKHMYGGTCINIACIPSKSLEYYAKQSKNQHFKNYEEQNQFYQNSIKQKNSLTSKLRAKNYENLNVHKTIKIFNGIASFLSSTEIKIRTDENGQINETIIQGDKIFINTGTLPNIPKNISNIKQNKYIYTSTTLMELKSLPKTLIIIGGGYIGLEFASIYTNFGSKVTIFESGSIFLSHEDEDISKVVYDTLTKRGIHIIMNVKIENINLNKIIYRCESTENKTQEADAILVAIGRHANIDELNLDKIGIKITKNNFIQVNEKLETTTKNIWAIGDVNGGPQFTYISLDDYRIIRDQLLTNNKQQTTNSNNNNNNNTLTTRKYIPYSIYIDPELSRIGLTEKEAIKAGYELKIFKKLTLTIPRAHQIEELDGLVKIIVDSKTNLIIGASLYCSYSSEVINIIRLAMLTNQSYIFLRDFIYTHPSMSEMFNDLLSESL</sequence>
<evidence type="ECO:0000256" key="5">
    <source>
        <dbReference type="PIRSR" id="PIRSR000350-3"/>
    </source>
</evidence>
<evidence type="ECO:0000313" key="13">
    <source>
        <dbReference type="Proteomes" id="UP000663829"/>
    </source>
</evidence>
<proteinExistence type="inferred from homology"/>
<feature type="binding site" evidence="5">
    <location>
        <begin position="173"/>
        <end position="180"/>
    </location>
    <ligand>
        <name>NAD(+)</name>
        <dbReference type="ChEBI" id="CHEBI:57540"/>
    </ligand>
</feature>
<dbReference type="Proteomes" id="UP000681722">
    <property type="component" value="Unassembled WGS sequence"/>
</dbReference>
<dbReference type="SUPFAM" id="SSF51905">
    <property type="entry name" value="FAD/NAD(P)-binding domain"/>
    <property type="match status" value="1"/>
</dbReference>
<dbReference type="PRINTS" id="PR00411">
    <property type="entry name" value="PNDRDTASEI"/>
</dbReference>
<comment type="similarity">
    <text evidence="1">Belongs to the class-I pyridine nucleotide-disulfide oxidoreductase family.</text>
</comment>
<dbReference type="PRINTS" id="PR00368">
    <property type="entry name" value="FADPNR"/>
</dbReference>
<dbReference type="InterPro" id="IPR036188">
    <property type="entry name" value="FAD/NAD-bd_sf"/>
</dbReference>
<keyword evidence="5" id="KW-0520">NAD</keyword>
<accession>A0A814HWM9</accession>
<dbReference type="InterPro" id="IPR004099">
    <property type="entry name" value="Pyr_nucl-diS_OxRdtase_dimer"/>
</dbReference>
<dbReference type="EMBL" id="CAJOBA010005213">
    <property type="protein sequence ID" value="CAF3736532.1"/>
    <property type="molecule type" value="Genomic_DNA"/>
</dbReference>
<evidence type="ECO:0000259" key="8">
    <source>
        <dbReference type="Pfam" id="PF07992"/>
    </source>
</evidence>
<comment type="cofactor">
    <cofactor evidence="5">
        <name>FAD</name>
        <dbReference type="ChEBI" id="CHEBI:57692"/>
    </cofactor>
    <text evidence="5">Binds 1 FAD per subunit.</text>
</comment>
<dbReference type="EMBL" id="CAJNOK010005208">
    <property type="protein sequence ID" value="CAF0964521.1"/>
    <property type="molecule type" value="Genomic_DNA"/>
</dbReference>
<dbReference type="InterPro" id="IPR023753">
    <property type="entry name" value="FAD/NAD-binding_dom"/>
</dbReference>
<evidence type="ECO:0000313" key="10">
    <source>
        <dbReference type="EMBL" id="CAF1017093.1"/>
    </source>
</evidence>
<evidence type="ECO:0000259" key="7">
    <source>
        <dbReference type="Pfam" id="PF02852"/>
    </source>
</evidence>
<feature type="binding site" evidence="5">
    <location>
        <position position="43"/>
    </location>
    <ligand>
        <name>FAD</name>
        <dbReference type="ChEBI" id="CHEBI:57692"/>
    </ligand>
</feature>
<evidence type="ECO:0000256" key="4">
    <source>
        <dbReference type="PIRSR" id="PIRSR000350-2"/>
    </source>
</evidence>
<dbReference type="EMBL" id="CAJNOQ010003533">
    <property type="protein sequence ID" value="CAF1017093.1"/>
    <property type="molecule type" value="Genomic_DNA"/>
</dbReference>
<dbReference type="Proteomes" id="UP000682733">
    <property type="component" value="Unassembled WGS sequence"/>
</dbReference>
<feature type="active site" description="Proton acceptor" evidence="4">
    <location>
        <position position="447"/>
    </location>
</feature>
<dbReference type="PANTHER" id="PTHR43014:SF4">
    <property type="entry name" value="PYRIDINE NUCLEOTIDE-DISULFIDE OXIDOREDUCTASE RCLA-RELATED"/>
    <property type="match status" value="1"/>
</dbReference>
<feature type="binding site" evidence="5">
    <location>
        <position position="260"/>
    </location>
    <ligand>
        <name>NAD(+)</name>
        <dbReference type="ChEBI" id="CHEBI:57540"/>
    </ligand>
</feature>
<dbReference type="AlphaFoldDB" id="A0A814HWM9"/>
<feature type="non-terminal residue" evidence="10">
    <location>
        <position position="462"/>
    </location>
</feature>